<proteinExistence type="predicted"/>
<protein>
    <submittedName>
        <fullName evidence="1">Uncharacterized protein</fullName>
    </submittedName>
</protein>
<comment type="caution">
    <text evidence="1">The sequence shown here is derived from an EMBL/GenBank/DDBJ whole genome shotgun (WGS) entry which is preliminary data.</text>
</comment>
<dbReference type="Proteomes" id="UP000023435">
    <property type="component" value="Unassembled WGS sequence"/>
</dbReference>
<keyword evidence="2" id="KW-1185">Reference proteome</keyword>
<dbReference type="AlphaFoldDB" id="A0A108U9E4"/>
<gene>
    <name evidence="1" type="ORF">AZ78_2532</name>
</gene>
<organism evidence="1 2">
    <name type="scientific">Lysobacter capsici AZ78</name>
    <dbReference type="NCBI Taxonomy" id="1444315"/>
    <lineage>
        <taxon>Bacteria</taxon>
        <taxon>Pseudomonadati</taxon>
        <taxon>Pseudomonadota</taxon>
        <taxon>Gammaproteobacteria</taxon>
        <taxon>Lysobacterales</taxon>
        <taxon>Lysobacteraceae</taxon>
        <taxon>Lysobacter</taxon>
    </lineage>
</organism>
<evidence type="ECO:0000313" key="1">
    <source>
        <dbReference type="EMBL" id="KWS04982.1"/>
    </source>
</evidence>
<dbReference type="EMBL" id="JAJA02000001">
    <property type="protein sequence ID" value="KWS04982.1"/>
    <property type="molecule type" value="Genomic_DNA"/>
</dbReference>
<sequence length="39" mass="4620">MTTRRFHRLSLPQGVWRGSDGHWRTACCGRRHRKVVNNS</sequence>
<evidence type="ECO:0000313" key="2">
    <source>
        <dbReference type="Proteomes" id="UP000023435"/>
    </source>
</evidence>
<name>A0A108U9E4_9GAMM</name>
<reference evidence="1 2" key="1">
    <citation type="journal article" date="2014" name="Genome Announc.">
        <title>Draft Genome Sequence of Lysobacter capsici AZ78, a Bacterium Antagonistic to Plant-Pathogenic Oomycetes.</title>
        <authorList>
            <person name="Puopolo G."/>
            <person name="Sonego P."/>
            <person name="Engelen K."/>
            <person name="Pertot I."/>
        </authorList>
    </citation>
    <scope>NUCLEOTIDE SEQUENCE [LARGE SCALE GENOMIC DNA]</scope>
    <source>
        <strain evidence="1 2">AZ78</strain>
    </source>
</reference>
<accession>A0A108U9E4</accession>